<keyword evidence="3" id="KW-0067">ATP-binding</keyword>
<feature type="domain" description="Helicase C-terminal" evidence="2">
    <location>
        <begin position="431"/>
        <end position="580"/>
    </location>
</feature>
<dbReference type="PANTHER" id="PTHR47396:SF1">
    <property type="entry name" value="ATP-DEPENDENT HELICASE IRC3-RELATED"/>
    <property type="match status" value="1"/>
</dbReference>
<dbReference type="SMART" id="SM00487">
    <property type="entry name" value="DEXDc"/>
    <property type="match status" value="1"/>
</dbReference>
<keyword evidence="3" id="KW-0547">Nucleotide-binding</keyword>
<feature type="domain" description="Helicase ATP-binding" evidence="1">
    <location>
        <begin position="181"/>
        <end position="357"/>
    </location>
</feature>
<dbReference type="Proteomes" id="UP000297597">
    <property type="component" value="Unassembled WGS sequence"/>
</dbReference>
<accession>A0A4Y7RKS6</accession>
<dbReference type="PROSITE" id="PS51192">
    <property type="entry name" value="HELICASE_ATP_BIND_1"/>
    <property type="match status" value="1"/>
</dbReference>
<dbReference type="InterPro" id="IPR027417">
    <property type="entry name" value="P-loop_NTPase"/>
</dbReference>
<dbReference type="Pfam" id="PF00271">
    <property type="entry name" value="Helicase_C"/>
    <property type="match status" value="1"/>
</dbReference>
<organism evidence="3 4">
    <name type="scientific">Pelotomaculum propionicicum</name>
    <dbReference type="NCBI Taxonomy" id="258475"/>
    <lineage>
        <taxon>Bacteria</taxon>
        <taxon>Bacillati</taxon>
        <taxon>Bacillota</taxon>
        <taxon>Clostridia</taxon>
        <taxon>Eubacteriales</taxon>
        <taxon>Desulfotomaculaceae</taxon>
        <taxon>Pelotomaculum</taxon>
    </lineage>
</organism>
<dbReference type="EMBL" id="QFFZ01000051">
    <property type="protein sequence ID" value="TEB09339.1"/>
    <property type="molecule type" value="Genomic_DNA"/>
</dbReference>
<comment type="caution">
    <text evidence="3">The sequence shown here is derived from an EMBL/GenBank/DDBJ whole genome shotgun (WGS) entry which is preliminary data.</text>
</comment>
<evidence type="ECO:0000313" key="4">
    <source>
        <dbReference type="Proteomes" id="UP000297597"/>
    </source>
</evidence>
<protein>
    <submittedName>
        <fullName evidence="3">Putative DNA repair helicase RadD</fullName>
        <ecNumber evidence="3">3.6.4.12</ecNumber>
    </submittedName>
</protein>
<evidence type="ECO:0000259" key="2">
    <source>
        <dbReference type="PROSITE" id="PS51194"/>
    </source>
</evidence>
<gene>
    <name evidence="3" type="primary">radD_2</name>
    <name evidence="3" type="ORF">Pmgp_03209</name>
</gene>
<dbReference type="SUPFAM" id="SSF52540">
    <property type="entry name" value="P-loop containing nucleoside triphosphate hydrolases"/>
    <property type="match status" value="1"/>
</dbReference>
<keyword evidence="4" id="KW-1185">Reference proteome</keyword>
<dbReference type="Gene3D" id="3.40.50.300">
    <property type="entry name" value="P-loop containing nucleotide triphosphate hydrolases"/>
    <property type="match status" value="2"/>
</dbReference>
<dbReference type="SMART" id="SM00490">
    <property type="entry name" value="HELICc"/>
    <property type="match status" value="1"/>
</dbReference>
<dbReference type="PANTHER" id="PTHR47396">
    <property type="entry name" value="TYPE I RESTRICTION ENZYME ECOKI R PROTEIN"/>
    <property type="match status" value="1"/>
</dbReference>
<keyword evidence="3" id="KW-0378">Hydrolase</keyword>
<dbReference type="GO" id="GO:0005829">
    <property type="term" value="C:cytosol"/>
    <property type="evidence" value="ECO:0007669"/>
    <property type="project" value="TreeGrafter"/>
</dbReference>
<evidence type="ECO:0000313" key="3">
    <source>
        <dbReference type="EMBL" id="TEB09339.1"/>
    </source>
</evidence>
<proteinExistence type="predicted"/>
<dbReference type="InterPro" id="IPR050742">
    <property type="entry name" value="Helicase_Restrict-Modif_Enz"/>
</dbReference>
<dbReference type="InterPro" id="IPR014001">
    <property type="entry name" value="Helicase_ATP-bd"/>
</dbReference>
<keyword evidence="3" id="KW-0347">Helicase</keyword>
<evidence type="ECO:0000259" key="1">
    <source>
        <dbReference type="PROSITE" id="PS51192"/>
    </source>
</evidence>
<dbReference type="PROSITE" id="PS51194">
    <property type="entry name" value="HELICASE_CTER"/>
    <property type="match status" value="1"/>
</dbReference>
<dbReference type="InterPro" id="IPR006935">
    <property type="entry name" value="Helicase/UvrB_N"/>
</dbReference>
<dbReference type="EC" id="3.6.4.12" evidence="3"/>
<name>A0A4Y7RKS6_9FIRM</name>
<dbReference type="AlphaFoldDB" id="A0A4Y7RKS6"/>
<dbReference type="GO" id="GO:0003678">
    <property type="term" value="F:DNA helicase activity"/>
    <property type="evidence" value="ECO:0007669"/>
    <property type="project" value="UniProtKB-EC"/>
</dbReference>
<dbReference type="InterPro" id="IPR001650">
    <property type="entry name" value="Helicase_C-like"/>
</dbReference>
<reference evidence="3 4" key="1">
    <citation type="journal article" date="2018" name="Environ. Microbiol.">
        <title>Novel energy conservation strategies and behaviour of Pelotomaculum schinkii driving syntrophic propionate catabolism.</title>
        <authorList>
            <person name="Hidalgo-Ahumada C.A.P."/>
            <person name="Nobu M.K."/>
            <person name="Narihiro T."/>
            <person name="Tamaki H."/>
            <person name="Liu W.T."/>
            <person name="Kamagata Y."/>
            <person name="Stams A.J.M."/>
            <person name="Imachi H."/>
            <person name="Sousa D.Z."/>
        </authorList>
    </citation>
    <scope>NUCLEOTIDE SEQUENCE [LARGE SCALE GENOMIC DNA]</scope>
    <source>
        <strain evidence="3 4">MGP</strain>
    </source>
</reference>
<sequence>MDVFPNQEEIEVAADLLVNTYSISPQMVRRLLGERQRDEANGIMHRFKGESMTKLDLVKLLIMRKGSELFAGSSEEVKDLRFFLLSKLPDDKIAKLFEEHGQRNNSISSPSHMRRPLSQKPWHANGRWSNAFVEAVGFPKIFAGVLQRDSLPTVDNFDPLSKLPELVEFQKDLKLRMLKVLEQEGDKTRCVVTLPTGGGKTRVAVEAFIEWMQKRFANGQYMIWIAQSEELCEQALTCIKDMWGSREYVSSLRVYRYYGGREVPEKELKGGAVVASIQQIHNRIKSEDPVLMEFLKKCGAMIIDEAHRAVTDMYDVLLNKAEQLCGSDLFPICGLTATPGRAGINKSDEIGKLVNRFEFYLIKPNLGEEYSADPVKYFRENGYLANPRHIVCEMGKEYELTDSEIEQMAKENDVPAGFRKRLAWDRDRNIFIIKRLLKIKKGCPTIVYACTVEHAYFLSVMLTATGGRHTAAVSSDTPMTIRRGIIRDFKNGKIDFLFNYGVLTTGFDAPKTECIAICRPTTSEILYEQILGRGLRGPAFKGTKECLVIDFADNIKRLGKPLAYARFKDFWTEESFEDNC</sequence>
<dbReference type="GO" id="GO:0003677">
    <property type="term" value="F:DNA binding"/>
    <property type="evidence" value="ECO:0007669"/>
    <property type="project" value="InterPro"/>
</dbReference>
<dbReference type="OrthoDB" id="9802848at2"/>
<dbReference type="RefSeq" id="WP_134215155.1">
    <property type="nucleotide sequence ID" value="NZ_QFFZ01000051.1"/>
</dbReference>
<dbReference type="GO" id="GO:0016787">
    <property type="term" value="F:hydrolase activity"/>
    <property type="evidence" value="ECO:0007669"/>
    <property type="project" value="UniProtKB-KW"/>
</dbReference>
<dbReference type="GO" id="GO:0005524">
    <property type="term" value="F:ATP binding"/>
    <property type="evidence" value="ECO:0007669"/>
    <property type="project" value="InterPro"/>
</dbReference>
<dbReference type="Pfam" id="PF04851">
    <property type="entry name" value="ResIII"/>
    <property type="match status" value="1"/>
</dbReference>